<dbReference type="CDD" id="cd13910">
    <property type="entry name" value="CuRO_3_MCO_like_4"/>
    <property type="match status" value="1"/>
</dbReference>
<dbReference type="InterPro" id="IPR002355">
    <property type="entry name" value="Cu_oxidase_Cu_BS"/>
</dbReference>
<keyword evidence="7" id="KW-0472">Membrane</keyword>
<reference evidence="11" key="1">
    <citation type="submission" date="2022-10" db="EMBL/GenBank/DDBJ databases">
        <title>Determination and structural analysis of whole genome sequence of Sarocladium strictum F4-1.</title>
        <authorList>
            <person name="Hu L."/>
            <person name="Jiang Y."/>
        </authorList>
    </citation>
    <scope>NUCLEOTIDE SEQUENCE</scope>
    <source>
        <strain evidence="11">F4-1</strain>
    </source>
</reference>
<dbReference type="InterPro" id="IPR011707">
    <property type="entry name" value="Cu-oxidase-like_N"/>
</dbReference>
<evidence type="ECO:0000256" key="1">
    <source>
        <dbReference type="ARBA" id="ARBA00010609"/>
    </source>
</evidence>
<evidence type="ECO:0000256" key="3">
    <source>
        <dbReference type="ARBA" id="ARBA00022729"/>
    </source>
</evidence>
<keyword evidence="12" id="KW-1185">Reference proteome</keyword>
<keyword evidence="4" id="KW-0560">Oxidoreductase</keyword>
<dbReference type="CDD" id="cd04205">
    <property type="entry name" value="CuRO_2_LCC_like"/>
    <property type="match status" value="1"/>
</dbReference>
<gene>
    <name evidence="11" type="ORF">NLU13_3850</name>
</gene>
<evidence type="ECO:0000256" key="5">
    <source>
        <dbReference type="ARBA" id="ARBA00023008"/>
    </source>
</evidence>
<evidence type="ECO:0000313" key="12">
    <source>
        <dbReference type="Proteomes" id="UP001175261"/>
    </source>
</evidence>
<dbReference type="Pfam" id="PF07732">
    <property type="entry name" value="Cu-oxidase_3"/>
    <property type="match status" value="1"/>
</dbReference>
<feature type="domain" description="Plastocyanin-like" evidence="10">
    <location>
        <begin position="109"/>
        <end position="222"/>
    </location>
</feature>
<dbReference type="CDD" id="cd04206">
    <property type="entry name" value="CuRO_1_LCC_like"/>
    <property type="match status" value="1"/>
</dbReference>
<dbReference type="Pfam" id="PF00394">
    <property type="entry name" value="Cu-oxidase"/>
    <property type="match status" value="1"/>
</dbReference>
<organism evidence="11 12">
    <name type="scientific">Sarocladium strictum</name>
    <name type="common">Black bundle disease fungus</name>
    <name type="synonym">Acremonium strictum</name>
    <dbReference type="NCBI Taxonomy" id="5046"/>
    <lineage>
        <taxon>Eukaryota</taxon>
        <taxon>Fungi</taxon>
        <taxon>Dikarya</taxon>
        <taxon>Ascomycota</taxon>
        <taxon>Pezizomycotina</taxon>
        <taxon>Sordariomycetes</taxon>
        <taxon>Hypocreomycetidae</taxon>
        <taxon>Hypocreales</taxon>
        <taxon>Sarocladiaceae</taxon>
        <taxon>Sarocladium</taxon>
    </lineage>
</organism>
<comment type="similarity">
    <text evidence="1">Belongs to the multicopper oxidase family.</text>
</comment>
<dbReference type="PROSITE" id="PS00079">
    <property type="entry name" value="MULTICOPPER_OXIDASE1"/>
    <property type="match status" value="1"/>
</dbReference>
<dbReference type="EMBL" id="JAPDFR010000003">
    <property type="protein sequence ID" value="KAK0387604.1"/>
    <property type="molecule type" value="Genomic_DNA"/>
</dbReference>
<keyword evidence="5" id="KW-0186">Copper</keyword>
<dbReference type="Gene3D" id="2.60.40.420">
    <property type="entry name" value="Cupredoxins - blue copper proteins"/>
    <property type="match status" value="3"/>
</dbReference>
<proteinExistence type="inferred from homology"/>
<feature type="domain" description="Plastocyanin-like" evidence="8">
    <location>
        <begin position="237"/>
        <end position="367"/>
    </location>
</feature>
<keyword evidence="7" id="KW-0812">Transmembrane</keyword>
<evidence type="ECO:0000259" key="9">
    <source>
        <dbReference type="Pfam" id="PF07731"/>
    </source>
</evidence>
<keyword evidence="2" id="KW-0479">Metal-binding</keyword>
<dbReference type="GO" id="GO:0005507">
    <property type="term" value="F:copper ion binding"/>
    <property type="evidence" value="ECO:0007669"/>
    <property type="project" value="InterPro"/>
</dbReference>
<feature type="transmembrane region" description="Helical" evidence="7">
    <location>
        <begin position="40"/>
        <end position="60"/>
    </location>
</feature>
<protein>
    <recommendedName>
        <fullName evidence="13">Multicopper oxidase</fullName>
    </recommendedName>
</protein>
<dbReference type="PANTHER" id="PTHR11709">
    <property type="entry name" value="MULTI-COPPER OXIDASE"/>
    <property type="match status" value="1"/>
</dbReference>
<keyword evidence="3" id="KW-0732">Signal</keyword>
<dbReference type="InterPro" id="IPR033138">
    <property type="entry name" value="Cu_oxidase_CS"/>
</dbReference>
<comment type="caution">
    <text evidence="11">The sequence shown here is derived from an EMBL/GenBank/DDBJ whole genome shotgun (WGS) entry which is preliminary data.</text>
</comment>
<dbReference type="AlphaFoldDB" id="A0AA39L8E3"/>
<evidence type="ECO:0000256" key="2">
    <source>
        <dbReference type="ARBA" id="ARBA00022723"/>
    </source>
</evidence>
<name>A0AA39L8E3_SARSR</name>
<dbReference type="Proteomes" id="UP001175261">
    <property type="component" value="Unassembled WGS sequence"/>
</dbReference>
<accession>A0AA39L8E3</accession>
<dbReference type="PANTHER" id="PTHR11709:SF511">
    <property type="entry name" value="LACCASE"/>
    <property type="match status" value="1"/>
</dbReference>
<keyword evidence="6" id="KW-0325">Glycoprotein</keyword>
<dbReference type="SUPFAM" id="SSF49503">
    <property type="entry name" value="Cupredoxins"/>
    <property type="match status" value="2"/>
</dbReference>
<dbReference type="GO" id="GO:0016491">
    <property type="term" value="F:oxidoreductase activity"/>
    <property type="evidence" value="ECO:0007669"/>
    <property type="project" value="UniProtKB-KW"/>
</dbReference>
<evidence type="ECO:0008006" key="13">
    <source>
        <dbReference type="Google" id="ProtNLM"/>
    </source>
</evidence>
<dbReference type="InterPro" id="IPR011706">
    <property type="entry name" value="Cu-oxidase_C"/>
</dbReference>
<feature type="domain" description="Plastocyanin-like" evidence="9">
    <location>
        <begin position="486"/>
        <end position="598"/>
    </location>
</feature>
<dbReference type="InterPro" id="IPR001117">
    <property type="entry name" value="Cu-oxidase_2nd"/>
</dbReference>
<dbReference type="InterPro" id="IPR008972">
    <property type="entry name" value="Cupredoxin"/>
</dbReference>
<sequence>MVDIERASFLRGGHATPRMQNRGGAPKSCRFQFDLKSRSILAVVLISFLFVIILIVNLHATGLGLGGLPHFDSIRPSGSAHGSDFGLALHPEDHVDRDATTQHHSWIVTKSLLSPDGVGKYVFQINDQFPGPTIEARSGDVLEIEVLNLSEESISIHWHGLHMRGANDMDGPVGLTQCAIPPGGKYHYKVPIGDQAGTFWYHAHSEAHRGDGLYGGLIVHDPHPSGSSTHEIEYDAETLLMIGDWYHPQSVDVLAKFMSFKSEGFEPCPDSLLINGMGKFECSHAVPSQPVNCTEVSKPHLKLDKRLRYRLRVVNVGSMAGITLTVPDALLHIITIDGGLPVIAKPAASVGILYPAERMDMILTWEAEATGDDTELHVELDDEYFMEPNHALERIQSFTIWSGTLQKPSTKDGTDKNPTLFSLGEIQGLELPQPLPDPDHKFMVWSVVEVLDHNHGIPQGVVNRTSWQAQSTPLLALPRDEWDEHQLVAWTGPSTSWVELTINNIDGTGHPFHLHGHNFYVIGSHAGNGGWDYYNPYNNAEPRGGPFNLHSPLQKDTVYVPAYGYVVIRFLADHEGIWALHCHILWHQASGMSMAFQVFGDEHQALSESEGASRVREYCASLK</sequence>
<keyword evidence="7" id="KW-1133">Transmembrane helix</keyword>
<dbReference type="Pfam" id="PF07731">
    <property type="entry name" value="Cu-oxidase_2"/>
    <property type="match status" value="1"/>
</dbReference>
<evidence type="ECO:0000256" key="4">
    <source>
        <dbReference type="ARBA" id="ARBA00023002"/>
    </source>
</evidence>
<evidence type="ECO:0000259" key="10">
    <source>
        <dbReference type="Pfam" id="PF07732"/>
    </source>
</evidence>
<evidence type="ECO:0000259" key="8">
    <source>
        <dbReference type="Pfam" id="PF00394"/>
    </source>
</evidence>
<dbReference type="InterPro" id="IPR045087">
    <property type="entry name" value="Cu-oxidase_fam"/>
</dbReference>
<evidence type="ECO:0000313" key="11">
    <source>
        <dbReference type="EMBL" id="KAK0387604.1"/>
    </source>
</evidence>
<dbReference type="PROSITE" id="PS00080">
    <property type="entry name" value="MULTICOPPER_OXIDASE2"/>
    <property type="match status" value="1"/>
</dbReference>
<evidence type="ECO:0000256" key="6">
    <source>
        <dbReference type="ARBA" id="ARBA00023180"/>
    </source>
</evidence>
<evidence type="ECO:0000256" key="7">
    <source>
        <dbReference type="SAM" id="Phobius"/>
    </source>
</evidence>